<dbReference type="RefSeq" id="XP_018029516.1">
    <property type="nucleotide sequence ID" value="XM_018179767.1"/>
</dbReference>
<dbReference type="AlphaFoldDB" id="A0A177BW25"/>
<dbReference type="SMART" id="SM00248">
    <property type="entry name" value="ANK"/>
    <property type="match status" value="3"/>
</dbReference>
<keyword evidence="4" id="KW-1133">Transmembrane helix</keyword>
<proteinExistence type="predicted"/>
<reference evidence="5 6" key="1">
    <citation type="submission" date="2016-05" db="EMBL/GenBank/DDBJ databases">
        <title>Comparative analysis of secretome profiles of manganese(II)-oxidizing ascomycete fungi.</title>
        <authorList>
            <consortium name="DOE Joint Genome Institute"/>
            <person name="Zeiner C.A."/>
            <person name="Purvine S.O."/>
            <person name="Zink E.M."/>
            <person name="Wu S."/>
            <person name="Pasa-Tolic L."/>
            <person name="Chaput D.L."/>
            <person name="Haridas S."/>
            <person name="Grigoriev I.V."/>
            <person name="Santelli C.M."/>
            <person name="Hansel C.M."/>
        </authorList>
    </citation>
    <scope>NUCLEOTIDE SEQUENCE [LARGE SCALE GENOMIC DNA]</scope>
    <source>
        <strain evidence="5 6">AP3s5-JAC2a</strain>
    </source>
</reference>
<dbReference type="GeneID" id="28763253"/>
<dbReference type="Gene3D" id="1.25.40.20">
    <property type="entry name" value="Ankyrin repeat-containing domain"/>
    <property type="match status" value="1"/>
</dbReference>
<dbReference type="Proteomes" id="UP000077069">
    <property type="component" value="Unassembled WGS sequence"/>
</dbReference>
<dbReference type="InterPro" id="IPR050745">
    <property type="entry name" value="Multifunctional_regulatory"/>
</dbReference>
<sequence length="545" mass="60547">MIDMRCVVAFAALICEYTTVTSPSFVHVSVRPPLRQSAMSTAATITTTTNASDQVPPVQPVTSTGQPSIMLIDRTETPSTPSLRPSLSWQSVRSSLSLSTKTSANLGWAIALLSVVFTVVALSPTFRSQTMSEKSLQLAEWTALKDYIEECREEVAAGIQSQACLKAMKAQLPPPPYVNPGILDKRRRSVVYHRFEQNESNVGPQVEHTGPQPTQAPQALQADVNMPEVSYWAVWLGVILFVYCSISMFRYFIPRLGRRPIYARQMSASREEKLVQSDHVTLEVEVATTAIRHPPSPIESSLRRRAVRTHPIYRHANLEEAIHHQDMVEIRLRLTNGEDVNQHWPYLIYKLAISPPSVETPKHLEIARLCLDFGADVNALKGWNGQSALMIAIHFGNLDVAKLLIVNGAMVSYSPPDSNLTALHRCVRLAVTGSATDALEIMELLFQHGANPNQADRTGETPLHKLLIDAWLKRENLSCMKKLAPIAVSLVEHGAYMPRTLKEKYIVGNPVWQIVQSSILKMSCFERAKDATVAKETPIVEPGPR</sequence>
<evidence type="ECO:0000256" key="3">
    <source>
        <dbReference type="PROSITE-ProRule" id="PRU00023"/>
    </source>
</evidence>
<keyword evidence="4" id="KW-0812">Transmembrane</keyword>
<dbReference type="PROSITE" id="PS50088">
    <property type="entry name" value="ANK_REPEAT"/>
    <property type="match status" value="1"/>
</dbReference>
<dbReference type="InterPro" id="IPR036770">
    <property type="entry name" value="Ankyrin_rpt-contain_sf"/>
</dbReference>
<dbReference type="PROSITE" id="PS50297">
    <property type="entry name" value="ANK_REP_REGION"/>
    <property type="match status" value="1"/>
</dbReference>
<dbReference type="EMBL" id="KV441563">
    <property type="protein sequence ID" value="OAF99150.1"/>
    <property type="molecule type" value="Genomic_DNA"/>
</dbReference>
<dbReference type="PANTHER" id="PTHR24189">
    <property type="entry name" value="MYOTROPHIN"/>
    <property type="match status" value="1"/>
</dbReference>
<feature type="repeat" description="ANK" evidence="3">
    <location>
        <begin position="384"/>
        <end position="416"/>
    </location>
</feature>
<accession>A0A177BW25</accession>
<gene>
    <name evidence="5" type="ORF">CC84DRAFT_1169840</name>
</gene>
<evidence type="ECO:0000256" key="2">
    <source>
        <dbReference type="ARBA" id="ARBA00023043"/>
    </source>
</evidence>
<dbReference type="Pfam" id="PF12796">
    <property type="entry name" value="Ank_2"/>
    <property type="match status" value="1"/>
</dbReference>
<dbReference type="InParanoid" id="A0A177BW25"/>
<keyword evidence="4" id="KW-0472">Membrane</keyword>
<evidence type="ECO:0000313" key="5">
    <source>
        <dbReference type="EMBL" id="OAF99150.1"/>
    </source>
</evidence>
<dbReference type="InterPro" id="IPR002110">
    <property type="entry name" value="Ankyrin_rpt"/>
</dbReference>
<dbReference type="OrthoDB" id="194358at2759"/>
<organism evidence="5 6">
    <name type="scientific">Paraphaeosphaeria sporulosa</name>
    <dbReference type="NCBI Taxonomy" id="1460663"/>
    <lineage>
        <taxon>Eukaryota</taxon>
        <taxon>Fungi</taxon>
        <taxon>Dikarya</taxon>
        <taxon>Ascomycota</taxon>
        <taxon>Pezizomycotina</taxon>
        <taxon>Dothideomycetes</taxon>
        <taxon>Pleosporomycetidae</taxon>
        <taxon>Pleosporales</taxon>
        <taxon>Massarineae</taxon>
        <taxon>Didymosphaeriaceae</taxon>
        <taxon>Paraphaeosphaeria</taxon>
    </lineage>
</organism>
<evidence type="ECO:0000313" key="6">
    <source>
        <dbReference type="Proteomes" id="UP000077069"/>
    </source>
</evidence>
<keyword evidence="2 3" id="KW-0040">ANK repeat</keyword>
<protein>
    <submittedName>
        <fullName evidence="5">Ankyrin</fullName>
    </submittedName>
</protein>
<keyword evidence="6" id="KW-1185">Reference proteome</keyword>
<feature type="transmembrane region" description="Helical" evidence="4">
    <location>
        <begin position="232"/>
        <end position="253"/>
    </location>
</feature>
<feature type="transmembrane region" description="Helical" evidence="4">
    <location>
        <begin position="106"/>
        <end position="126"/>
    </location>
</feature>
<evidence type="ECO:0000256" key="4">
    <source>
        <dbReference type="SAM" id="Phobius"/>
    </source>
</evidence>
<dbReference type="PANTHER" id="PTHR24189:SF50">
    <property type="entry name" value="ANKYRIN REPEAT AND SOCS BOX PROTEIN 2"/>
    <property type="match status" value="1"/>
</dbReference>
<dbReference type="SUPFAM" id="SSF48403">
    <property type="entry name" value="Ankyrin repeat"/>
    <property type="match status" value="1"/>
</dbReference>
<evidence type="ECO:0000256" key="1">
    <source>
        <dbReference type="ARBA" id="ARBA00022737"/>
    </source>
</evidence>
<keyword evidence="1" id="KW-0677">Repeat</keyword>
<dbReference type="STRING" id="1460663.A0A177BW25"/>
<name>A0A177BW25_9PLEO</name>